<evidence type="ECO:0000259" key="12">
    <source>
        <dbReference type="Pfam" id="PF01634"/>
    </source>
</evidence>
<dbReference type="EMBL" id="UINC01115998">
    <property type="protein sequence ID" value="SVC87428.1"/>
    <property type="molecule type" value="Genomic_DNA"/>
</dbReference>
<dbReference type="NCBIfam" id="TIGR00070">
    <property type="entry name" value="hisG"/>
    <property type="match status" value="1"/>
</dbReference>
<accession>A0A382QR88</accession>
<evidence type="ECO:0000256" key="8">
    <source>
        <dbReference type="ARBA" id="ARBA00022679"/>
    </source>
</evidence>
<dbReference type="UniPathway" id="UPA00031">
    <property type="reaction ID" value="UER00006"/>
</dbReference>
<keyword evidence="8" id="KW-0808">Transferase</keyword>
<feature type="domain" description="ATP phosphoribosyltransferase catalytic" evidence="12">
    <location>
        <begin position="53"/>
        <end position="227"/>
    </location>
</feature>
<evidence type="ECO:0000256" key="11">
    <source>
        <dbReference type="ARBA" id="ARBA00023102"/>
    </source>
</evidence>
<dbReference type="CDD" id="cd13593">
    <property type="entry name" value="PBP2_HisGL3"/>
    <property type="match status" value="1"/>
</dbReference>
<evidence type="ECO:0000256" key="5">
    <source>
        <dbReference type="ARBA" id="ARBA00022490"/>
    </source>
</evidence>
<evidence type="ECO:0000256" key="6">
    <source>
        <dbReference type="ARBA" id="ARBA00022605"/>
    </source>
</evidence>
<dbReference type="GO" id="GO:0003879">
    <property type="term" value="F:ATP phosphoribosyltransferase activity"/>
    <property type="evidence" value="ECO:0007669"/>
    <property type="project" value="UniProtKB-EC"/>
</dbReference>
<reference evidence="13" key="1">
    <citation type="submission" date="2018-05" db="EMBL/GenBank/DDBJ databases">
        <authorList>
            <person name="Lanie J.A."/>
            <person name="Ng W.-L."/>
            <person name="Kazmierczak K.M."/>
            <person name="Andrzejewski T.M."/>
            <person name="Davidsen T.M."/>
            <person name="Wayne K.J."/>
            <person name="Tettelin H."/>
            <person name="Glass J.I."/>
            <person name="Rusch D."/>
            <person name="Podicherti R."/>
            <person name="Tsui H.-C.T."/>
            <person name="Winkler M.E."/>
        </authorList>
    </citation>
    <scope>NUCLEOTIDE SEQUENCE</scope>
</reference>
<evidence type="ECO:0000313" key="13">
    <source>
        <dbReference type="EMBL" id="SVC87428.1"/>
    </source>
</evidence>
<keyword evidence="5" id="KW-0963">Cytoplasm</keyword>
<name>A0A382QR88_9ZZZZ</name>
<dbReference type="SUPFAM" id="SSF53850">
    <property type="entry name" value="Periplasmic binding protein-like II"/>
    <property type="match status" value="1"/>
</dbReference>
<keyword evidence="7" id="KW-0328">Glycosyltransferase</keyword>
<dbReference type="PANTHER" id="PTHR21403:SF10">
    <property type="entry name" value="ATP PHOSPHORIBOSYLTRANSFERASE"/>
    <property type="match status" value="1"/>
</dbReference>
<dbReference type="GO" id="GO:0000105">
    <property type="term" value="P:L-histidine biosynthetic process"/>
    <property type="evidence" value="ECO:0007669"/>
    <property type="project" value="UniProtKB-UniPathway"/>
</dbReference>
<evidence type="ECO:0000256" key="10">
    <source>
        <dbReference type="ARBA" id="ARBA00022840"/>
    </source>
</evidence>
<evidence type="ECO:0000256" key="4">
    <source>
        <dbReference type="ARBA" id="ARBA00011946"/>
    </source>
</evidence>
<evidence type="ECO:0000256" key="7">
    <source>
        <dbReference type="ARBA" id="ARBA00022676"/>
    </source>
</evidence>
<evidence type="ECO:0000256" key="3">
    <source>
        <dbReference type="ARBA" id="ARBA00004667"/>
    </source>
</evidence>
<proteinExistence type="predicted"/>
<feature type="non-terminal residue" evidence="13">
    <location>
        <position position="230"/>
    </location>
</feature>
<protein>
    <recommendedName>
        <fullName evidence="4">ATP phosphoribosyltransferase</fullName>
        <ecNumber evidence="4">2.4.2.17</ecNumber>
    </recommendedName>
</protein>
<dbReference type="AlphaFoldDB" id="A0A382QR88"/>
<organism evidence="13">
    <name type="scientific">marine metagenome</name>
    <dbReference type="NCBI Taxonomy" id="408172"/>
    <lineage>
        <taxon>unclassified sequences</taxon>
        <taxon>metagenomes</taxon>
        <taxon>ecological metagenomes</taxon>
    </lineage>
</organism>
<dbReference type="InterPro" id="IPR013820">
    <property type="entry name" value="ATP_PRibTrfase_cat"/>
</dbReference>
<keyword evidence="11" id="KW-0368">Histidine biosynthesis</keyword>
<sequence length="230" mass="26319">MKKIAPVKFSIPKGSLEEATFKILEESWTKVRRRPRTYRVFLDDPDIKVKMLRPQEIPTLVGDGLYDVGITGQDWVNENKADVEKLLDLEYGKIKLVIAIPDSYRYKSLDDMILAYAKKKKILRISSEYLTNASKFIKKCKSYKKLYGSKDPQIVTPWLRLGTNKNVQIHLSFGATEAKPPDDVDAIMDVTETGTTLKQNQLKIVDTVMESSAHLIANKKSLKDKQKRQK</sequence>
<dbReference type="EC" id="2.4.2.17" evidence="4"/>
<keyword evidence="9" id="KW-0547">Nucleotide-binding</keyword>
<evidence type="ECO:0000256" key="9">
    <source>
        <dbReference type="ARBA" id="ARBA00022741"/>
    </source>
</evidence>
<dbReference type="PANTHER" id="PTHR21403">
    <property type="entry name" value="ATP PHOSPHORIBOSYLTRANSFERASE ATP-PRTASE"/>
    <property type="match status" value="1"/>
</dbReference>
<dbReference type="Pfam" id="PF01634">
    <property type="entry name" value="HisG"/>
    <property type="match status" value="1"/>
</dbReference>
<dbReference type="GO" id="GO:0005524">
    <property type="term" value="F:ATP binding"/>
    <property type="evidence" value="ECO:0007669"/>
    <property type="project" value="UniProtKB-KW"/>
</dbReference>
<evidence type="ECO:0000256" key="2">
    <source>
        <dbReference type="ARBA" id="ARBA00004496"/>
    </source>
</evidence>
<comment type="subcellular location">
    <subcellularLocation>
        <location evidence="2">Cytoplasm</location>
    </subcellularLocation>
</comment>
<comment type="catalytic activity">
    <reaction evidence="1">
        <text>1-(5-phospho-beta-D-ribosyl)-ATP + diphosphate = 5-phospho-alpha-D-ribose 1-diphosphate + ATP</text>
        <dbReference type="Rhea" id="RHEA:18473"/>
        <dbReference type="ChEBI" id="CHEBI:30616"/>
        <dbReference type="ChEBI" id="CHEBI:33019"/>
        <dbReference type="ChEBI" id="CHEBI:58017"/>
        <dbReference type="ChEBI" id="CHEBI:73183"/>
        <dbReference type="EC" id="2.4.2.17"/>
    </reaction>
</comment>
<evidence type="ECO:0000256" key="1">
    <source>
        <dbReference type="ARBA" id="ARBA00000915"/>
    </source>
</evidence>
<comment type="pathway">
    <text evidence="3">Amino-acid biosynthesis; L-histidine biosynthesis; L-histidine from 5-phospho-alpha-D-ribose 1-diphosphate: step 1/9.</text>
</comment>
<dbReference type="InterPro" id="IPR001348">
    <property type="entry name" value="ATP_PRibTrfase_HisG"/>
</dbReference>
<dbReference type="GO" id="GO:0005737">
    <property type="term" value="C:cytoplasm"/>
    <property type="evidence" value="ECO:0007669"/>
    <property type="project" value="UniProtKB-SubCell"/>
</dbReference>
<dbReference type="Gene3D" id="3.40.190.10">
    <property type="entry name" value="Periplasmic binding protein-like II"/>
    <property type="match status" value="2"/>
</dbReference>
<keyword evidence="10" id="KW-0067">ATP-binding</keyword>
<keyword evidence="6" id="KW-0028">Amino-acid biosynthesis</keyword>
<gene>
    <name evidence="13" type="ORF">METZ01_LOCUS340282</name>
</gene>